<dbReference type="SMART" id="SM00128">
    <property type="entry name" value="IPPc"/>
    <property type="match status" value="1"/>
</dbReference>
<feature type="region of interest" description="Disordered" evidence="1">
    <location>
        <begin position="441"/>
        <end position="497"/>
    </location>
</feature>
<dbReference type="InterPro" id="IPR048869">
    <property type="entry name" value="OCRL-1_2_ASH"/>
</dbReference>
<keyword evidence="4" id="KW-1185">Reference proteome</keyword>
<feature type="region of interest" description="Disordered" evidence="1">
    <location>
        <begin position="320"/>
        <end position="368"/>
    </location>
</feature>
<dbReference type="GO" id="GO:0046856">
    <property type="term" value="P:phosphatidylinositol dephosphorylation"/>
    <property type="evidence" value="ECO:0007669"/>
    <property type="project" value="InterPro"/>
</dbReference>
<dbReference type="Pfam" id="PF22669">
    <property type="entry name" value="Exo_endo_phos2"/>
    <property type="match status" value="2"/>
</dbReference>
<feature type="domain" description="Inositol polyphosphate-related phosphatase" evidence="2">
    <location>
        <begin position="46"/>
        <end position="467"/>
    </location>
</feature>
<accession>A0A9P1GZU2</accession>
<feature type="compositionally biased region" description="Low complexity" evidence="1">
    <location>
        <begin position="336"/>
        <end position="346"/>
    </location>
</feature>
<dbReference type="AlphaFoldDB" id="A0A9P1GZU2"/>
<dbReference type="InterPro" id="IPR036691">
    <property type="entry name" value="Endo/exonu/phosph_ase_sf"/>
</dbReference>
<dbReference type="InterPro" id="IPR013783">
    <property type="entry name" value="Ig-like_fold"/>
</dbReference>
<feature type="region of interest" description="Disordered" evidence="1">
    <location>
        <begin position="888"/>
        <end position="907"/>
    </location>
</feature>
<evidence type="ECO:0000313" key="4">
    <source>
        <dbReference type="Proteomes" id="UP000838763"/>
    </source>
</evidence>
<dbReference type="Gene3D" id="2.60.40.10">
    <property type="entry name" value="Immunoglobulins"/>
    <property type="match status" value="1"/>
</dbReference>
<sequence length="907" mass="99654">MPSEAGPAPSVRSSHLSDPPESTHTSTPQSLARAVYDRRSEYVRPHKIRIKIGTWNVAACPGTDKDLSAWFVDGKGVDPALSAVLNAKDSNNAPTAVADPPTDEGDELRLVGGDKIGLYVLGLQEVVDLSLAKEAYNRVYSDNNPVDKWRLALEAAMPDGYQLVVAEQMSGILLLIYASPEVITTISDVSTVQVGTGLLGYMGNKGAISSRLVLGETTRMSFINCHLASGPEQTYLERRCWDVAQVLSRTQFDPIHSPGTAETDAEKIGDEDFAFWFGDLNFRVDGIPGDDIRRLLWLHTQGQYDLSKKADSSLDEGVIVMKPEGSGGDDEVTDRSVSPSPNSSFSGTEDTSLPDPDDFIPDPHEDPASLQATIDSLLPHDQLGRLIRQKKVFHDGWREADITFLPSYKYDVGTIGLFDSSEKKRAPSWCDRILYRTRRDLESHKQKEKDAEEAKKRDEELKARGIDQAAEDDDVLFSYDPDADGQNAQSSTTEFDYDEYDEYDEDAQAGDEVVTKAGYTDHIHMDMYTSHQRITSSDHKPVVSIFTLEYDAVVPELKAKVHAEVARELDRAENEGRPNVTILVDKQNSAAQSGHEPGSHGDAVEFGDVARGDASSKPPPKWLTFRFLITESGGEDAKFDLGKEVTLEPGETATVLLQALVDDLSLAQSLNYDRASLEDVLVLRVTGGRDYFIPVHAQWLPTACCRSVDELIRVPDGGIRDFVTKAEPKITGAIPYDRDVRCAAPKELFKLTEALEKLVERAVADENMLDDCHIPREDPGWPFEKSSWTLKDEETRGAAKAALIAALDTDAALIPALPVDLPAFKNLEVLAECFLIFLRSLTDAASGPDLEDIKTSILDVLASSPNHNISFVFLTTSLERLAVELSPKPNAAEDGSPRGYGPFLSEK</sequence>
<protein>
    <recommendedName>
        <fullName evidence="2">Inositol polyphosphate-related phosphatase domain-containing protein</fullName>
    </recommendedName>
</protein>
<feature type="compositionally biased region" description="Basic and acidic residues" evidence="1">
    <location>
        <begin position="441"/>
        <end position="465"/>
    </location>
</feature>
<feature type="region of interest" description="Disordered" evidence="1">
    <location>
        <begin position="587"/>
        <end position="617"/>
    </location>
</feature>
<proteinExistence type="predicted"/>
<evidence type="ECO:0000256" key="1">
    <source>
        <dbReference type="SAM" id="MobiDB-lite"/>
    </source>
</evidence>
<dbReference type="OrthoDB" id="7862313at2759"/>
<evidence type="ECO:0000313" key="3">
    <source>
        <dbReference type="EMBL" id="CAI4212853.1"/>
    </source>
</evidence>
<gene>
    <name evidence="3" type="ORF">PPNO1_LOCUS2599</name>
</gene>
<evidence type="ECO:0000259" key="2">
    <source>
        <dbReference type="SMART" id="SM00128"/>
    </source>
</evidence>
<reference evidence="3" key="1">
    <citation type="submission" date="2022-11" db="EMBL/GenBank/DDBJ databases">
        <authorList>
            <person name="Scott C."/>
            <person name="Bruce N."/>
        </authorList>
    </citation>
    <scope>NUCLEOTIDE SEQUENCE</scope>
</reference>
<comment type="caution">
    <text evidence="3">The sequence shown here is derived from an EMBL/GenBank/DDBJ whole genome shotgun (WGS) entry which is preliminary data.</text>
</comment>
<feature type="compositionally biased region" description="Basic and acidic residues" evidence="1">
    <location>
        <begin position="597"/>
        <end position="611"/>
    </location>
</feature>
<dbReference type="EMBL" id="CALLCH030000006">
    <property type="protein sequence ID" value="CAI4212853.1"/>
    <property type="molecule type" value="Genomic_DNA"/>
</dbReference>
<dbReference type="InterPro" id="IPR000300">
    <property type="entry name" value="IPPc"/>
</dbReference>
<dbReference type="Gene3D" id="3.60.10.10">
    <property type="entry name" value="Endonuclease/exonuclease/phosphatase"/>
    <property type="match status" value="1"/>
</dbReference>
<dbReference type="InterPro" id="IPR046985">
    <property type="entry name" value="IP5"/>
</dbReference>
<feature type="compositionally biased region" description="Polar residues" evidence="1">
    <location>
        <begin position="11"/>
        <end position="30"/>
    </location>
</feature>
<dbReference type="PANTHER" id="PTHR11200">
    <property type="entry name" value="INOSITOL 5-PHOSPHATASE"/>
    <property type="match status" value="1"/>
</dbReference>
<feature type="region of interest" description="Disordered" evidence="1">
    <location>
        <begin position="1"/>
        <end position="33"/>
    </location>
</feature>
<dbReference type="PANTHER" id="PTHR11200:SF300">
    <property type="entry name" value="TYPE II INOSITOL 1,4,5-TRISPHOSPHATE 5-PHOSPHATASE"/>
    <property type="match status" value="1"/>
</dbReference>
<name>A0A9P1GZU2_9PEZI</name>
<dbReference type="Proteomes" id="UP000838763">
    <property type="component" value="Unassembled WGS sequence"/>
</dbReference>
<dbReference type="Pfam" id="PF21310">
    <property type="entry name" value="OCRL-like_ASH"/>
    <property type="match status" value="1"/>
</dbReference>
<organism evidence="3 4">
    <name type="scientific">Parascedosporium putredinis</name>
    <dbReference type="NCBI Taxonomy" id="1442378"/>
    <lineage>
        <taxon>Eukaryota</taxon>
        <taxon>Fungi</taxon>
        <taxon>Dikarya</taxon>
        <taxon>Ascomycota</taxon>
        <taxon>Pezizomycotina</taxon>
        <taxon>Sordariomycetes</taxon>
        <taxon>Hypocreomycetidae</taxon>
        <taxon>Microascales</taxon>
        <taxon>Microascaceae</taxon>
        <taxon>Parascedosporium</taxon>
    </lineage>
</organism>
<dbReference type="GO" id="GO:0004439">
    <property type="term" value="F:phosphatidylinositol-4,5-bisphosphate 5-phosphatase activity"/>
    <property type="evidence" value="ECO:0007669"/>
    <property type="project" value="TreeGrafter"/>
</dbReference>
<dbReference type="SUPFAM" id="SSF56219">
    <property type="entry name" value="DNase I-like"/>
    <property type="match status" value="1"/>
</dbReference>